<protein>
    <recommendedName>
        <fullName evidence="1">TPM domain-containing protein</fullName>
    </recommendedName>
</protein>
<evidence type="ECO:0000313" key="2">
    <source>
        <dbReference type="EMBL" id="PTU31673.1"/>
    </source>
</evidence>
<evidence type="ECO:0000259" key="1">
    <source>
        <dbReference type="Pfam" id="PF04536"/>
    </source>
</evidence>
<accession>A0A2T5MGI5</accession>
<proteinExistence type="predicted"/>
<dbReference type="Proteomes" id="UP000244248">
    <property type="component" value="Unassembled WGS sequence"/>
</dbReference>
<dbReference type="RefSeq" id="WP_107940222.1">
    <property type="nucleotide sequence ID" value="NZ_QANS01000003.1"/>
</dbReference>
<dbReference type="PANTHER" id="PTHR30373">
    <property type="entry name" value="UPF0603 PROTEIN YGCG"/>
    <property type="match status" value="1"/>
</dbReference>
<sequence length="166" mass="18466">MNIRRFFKHASTGQWLVRRYFSQASLQAIAKAVKDCEQLHPGEIRFVIEAALSPTEAGAGVTPRQRAVEVFAQQRVWDTEHNNGVLIYLLLADHAIEIVADRYVARGRVPQAEWDAACRELQKHFKLSNYEAGAIACVQAVSAILAKHPPGPRDVGNEMPDAPLLL</sequence>
<dbReference type="PANTHER" id="PTHR30373:SF8">
    <property type="entry name" value="BLL7265 PROTEIN"/>
    <property type="match status" value="1"/>
</dbReference>
<dbReference type="Pfam" id="PF04536">
    <property type="entry name" value="TPM_phosphatase"/>
    <property type="match status" value="1"/>
</dbReference>
<organism evidence="2 3">
    <name type="scientific">Stenotrophobium rhamnosiphilum</name>
    <dbReference type="NCBI Taxonomy" id="2029166"/>
    <lineage>
        <taxon>Bacteria</taxon>
        <taxon>Pseudomonadati</taxon>
        <taxon>Pseudomonadota</taxon>
        <taxon>Gammaproteobacteria</taxon>
        <taxon>Nevskiales</taxon>
        <taxon>Nevskiaceae</taxon>
        <taxon>Stenotrophobium</taxon>
    </lineage>
</organism>
<reference evidence="2 3" key="1">
    <citation type="submission" date="2018-04" db="EMBL/GenBank/DDBJ databases">
        <title>Novel species isolated from glacier.</title>
        <authorList>
            <person name="Liu Q."/>
            <person name="Xin Y.-H."/>
        </authorList>
    </citation>
    <scope>NUCLEOTIDE SEQUENCE [LARGE SCALE GENOMIC DNA]</scope>
    <source>
        <strain evidence="2 3">GT1R17</strain>
    </source>
</reference>
<comment type="caution">
    <text evidence="2">The sequence shown here is derived from an EMBL/GenBank/DDBJ whole genome shotgun (WGS) entry which is preliminary data.</text>
</comment>
<evidence type="ECO:0000313" key="3">
    <source>
        <dbReference type="Proteomes" id="UP000244248"/>
    </source>
</evidence>
<dbReference type="AlphaFoldDB" id="A0A2T5MGI5"/>
<dbReference type="EMBL" id="QANS01000003">
    <property type="protein sequence ID" value="PTU31673.1"/>
    <property type="molecule type" value="Genomic_DNA"/>
</dbReference>
<keyword evidence="3" id="KW-1185">Reference proteome</keyword>
<name>A0A2T5MGI5_9GAMM</name>
<feature type="domain" description="TPM" evidence="1">
    <location>
        <begin position="20"/>
        <end position="143"/>
    </location>
</feature>
<dbReference type="Gene3D" id="3.10.310.50">
    <property type="match status" value="1"/>
</dbReference>
<gene>
    <name evidence="2" type="ORF">CJD38_10185</name>
</gene>
<dbReference type="OrthoDB" id="5683663at2"/>
<dbReference type="InterPro" id="IPR007621">
    <property type="entry name" value="TPM_dom"/>
</dbReference>